<keyword evidence="1" id="KW-0732">Signal</keyword>
<dbReference type="EMBL" id="JXZB01000001">
    <property type="protein sequence ID" value="KIQ66478.1"/>
    <property type="molecule type" value="Genomic_DNA"/>
</dbReference>
<dbReference type="RefSeq" id="WP_043907698.1">
    <property type="nucleotide sequence ID" value="NZ_JXZB01000001.1"/>
</dbReference>
<keyword evidence="3" id="KW-1185">Reference proteome</keyword>
<dbReference type="AlphaFoldDB" id="A0A0D0Q5W1"/>
<comment type="caution">
    <text evidence="2">The sequence shown here is derived from an EMBL/GenBank/DDBJ whole genome shotgun (WGS) entry which is preliminary data.</text>
</comment>
<proteinExistence type="predicted"/>
<name>A0A0D0Q5W1_KITGR</name>
<evidence type="ECO:0000313" key="2">
    <source>
        <dbReference type="EMBL" id="KIQ66478.1"/>
    </source>
</evidence>
<feature type="chain" id="PRO_5002230278" evidence="1">
    <location>
        <begin position="30"/>
        <end position="122"/>
    </location>
</feature>
<gene>
    <name evidence="2" type="ORF">TR51_02475</name>
</gene>
<dbReference type="Proteomes" id="UP000032066">
    <property type="component" value="Unassembled WGS sequence"/>
</dbReference>
<accession>A0A0D0Q5W1</accession>
<protein>
    <submittedName>
        <fullName evidence="2">Uncharacterized protein</fullName>
    </submittedName>
</protein>
<reference evidence="2 3" key="1">
    <citation type="submission" date="2015-02" db="EMBL/GenBank/DDBJ databases">
        <title>Draft genome sequence of Kitasatospora griseola MF730-N6, a bafilomycin, terpentecin and satosporin producer.</title>
        <authorList>
            <person name="Arens J.C."/>
            <person name="Haltli B."/>
            <person name="Kerr R.G."/>
        </authorList>
    </citation>
    <scope>NUCLEOTIDE SEQUENCE [LARGE SCALE GENOMIC DNA]</scope>
    <source>
        <strain evidence="2 3">MF730-N6</strain>
    </source>
</reference>
<dbReference type="PATRIC" id="fig|2064.6.peg.559"/>
<evidence type="ECO:0000256" key="1">
    <source>
        <dbReference type="SAM" id="SignalP"/>
    </source>
</evidence>
<organism evidence="2 3">
    <name type="scientific">Kitasatospora griseola</name>
    <name type="common">Streptomyces griseolosporeus</name>
    <dbReference type="NCBI Taxonomy" id="2064"/>
    <lineage>
        <taxon>Bacteria</taxon>
        <taxon>Bacillati</taxon>
        <taxon>Actinomycetota</taxon>
        <taxon>Actinomycetes</taxon>
        <taxon>Kitasatosporales</taxon>
        <taxon>Streptomycetaceae</taxon>
        <taxon>Kitasatospora</taxon>
    </lineage>
</organism>
<evidence type="ECO:0000313" key="3">
    <source>
        <dbReference type="Proteomes" id="UP000032066"/>
    </source>
</evidence>
<sequence length="122" mass="13130">MFNHLKKAAVLAGAVAAFTFPTGLTPAMAAGSPAVSACEKNWYVNGSEGYANGCFQNNYTYVSGTVYDTAADGRCPFVRAVFWDGNVRDSRWATGKGTHATVSISSPTGSHVRRVEWHYIKC</sequence>
<dbReference type="OrthoDB" id="4275621at2"/>
<feature type="signal peptide" evidence="1">
    <location>
        <begin position="1"/>
        <end position="29"/>
    </location>
</feature>